<dbReference type="Gene3D" id="3.40.50.1820">
    <property type="entry name" value="alpha/beta hydrolase"/>
    <property type="match status" value="1"/>
</dbReference>
<reference evidence="2 3" key="1">
    <citation type="journal article" date="2014" name="BMC Genomics">
        <title>Comparison of environmental and isolate Sulfobacillus genomes reveals diverse carbon, sulfur, nitrogen, and hydrogen metabolisms.</title>
        <authorList>
            <person name="Justice N.B."/>
            <person name="Norman A."/>
            <person name="Brown C.T."/>
            <person name="Singh A."/>
            <person name="Thomas B.C."/>
            <person name="Banfield J.F."/>
        </authorList>
    </citation>
    <scope>NUCLEOTIDE SEQUENCE [LARGE SCALE GENOMIC DNA]</scope>
    <source>
        <strain evidence="2">AMDSBA3</strain>
    </source>
</reference>
<dbReference type="Pfam" id="PF01738">
    <property type="entry name" value="DLH"/>
    <property type="match status" value="1"/>
</dbReference>
<gene>
    <name evidence="2" type="ORF">C7B45_13255</name>
</gene>
<dbReference type="InterPro" id="IPR029058">
    <property type="entry name" value="AB_hydrolase_fold"/>
</dbReference>
<dbReference type="InterPro" id="IPR002925">
    <property type="entry name" value="Dienelactn_hydro"/>
</dbReference>
<comment type="caution">
    <text evidence="2">The sequence shown here is derived from an EMBL/GenBank/DDBJ whole genome shotgun (WGS) entry which is preliminary data.</text>
</comment>
<dbReference type="AlphaFoldDB" id="A0A2T2WF30"/>
<sequence length="334" mass="37740">MGVLMPKGISRVPRRPHQFTPSRMPSIPAEIFLAFTGHIAHRLFCFLRRWVRAITVIVGVERTNVEWKGSARMREENIQFTSQGRTLDAYLARPDVPGQRPAVIVISEIWGLDDHIRDVAQRFAREGYVALAPNLYTGPPWEEAMKPDNIMAGMMFLRQAPPDIQRDPAKMADALASRSPEEQAALKTLMRVMSPEQRATFARELTGAFSYLRDCADVDPARIASLGFCMGGGLAIYLATLVPELWKTVIFYGENPPLDQVSRIKAQVLGLYAGRDRRITDLVPEFQRAMEDAEKSFTYKVYAGAQHAFFNNTRPMYHEAAAHDAWGEVLRFLK</sequence>
<evidence type="ECO:0000313" key="3">
    <source>
        <dbReference type="Proteomes" id="UP000241848"/>
    </source>
</evidence>
<name>A0A2T2WF30_9FIRM</name>
<feature type="domain" description="Dienelactone hydrolase" evidence="1">
    <location>
        <begin position="87"/>
        <end position="334"/>
    </location>
</feature>
<dbReference type="PANTHER" id="PTHR46623:SF6">
    <property type="entry name" value="ALPHA_BETA-HYDROLASES SUPERFAMILY PROTEIN"/>
    <property type="match status" value="1"/>
</dbReference>
<organism evidence="2 3">
    <name type="scientific">Sulfobacillus acidophilus</name>
    <dbReference type="NCBI Taxonomy" id="53633"/>
    <lineage>
        <taxon>Bacteria</taxon>
        <taxon>Bacillati</taxon>
        <taxon>Bacillota</taxon>
        <taxon>Clostridia</taxon>
        <taxon>Eubacteriales</taxon>
        <taxon>Clostridiales Family XVII. Incertae Sedis</taxon>
        <taxon>Sulfobacillus</taxon>
    </lineage>
</organism>
<dbReference type="PANTHER" id="PTHR46623">
    <property type="entry name" value="CARBOXYMETHYLENEBUTENOLIDASE-RELATED"/>
    <property type="match status" value="1"/>
</dbReference>
<accession>A0A2T2WF30</accession>
<protein>
    <recommendedName>
        <fullName evidence="1">Dienelactone hydrolase domain-containing protein</fullName>
    </recommendedName>
</protein>
<dbReference type="GO" id="GO:0016787">
    <property type="term" value="F:hydrolase activity"/>
    <property type="evidence" value="ECO:0007669"/>
    <property type="project" value="InterPro"/>
</dbReference>
<proteinExistence type="predicted"/>
<evidence type="ECO:0000313" key="2">
    <source>
        <dbReference type="EMBL" id="PSR20851.1"/>
    </source>
</evidence>
<evidence type="ECO:0000259" key="1">
    <source>
        <dbReference type="Pfam" id="PF01738"/>
    </source>
</evidence>
<dbReference type="SUPFAM" id="SSF53474">
    <property type="entry name" value="alpha/beta-Hydrolases"/>
    <property type="match status" value="1"/>
</dbReference>
<dbReference type="Proteomes" id="UP000241848">
    <property type="component" value="Unassembled WGS sequence"/>
</dbReference>
<dbReference type="EMBL" id="PXYV01000049">
    <property type="protein sequence ID" value="PSR20851.1"/>
    <property type="molecule type" value="Genomic_DNA"/>
</dbReference>
<dbReference type="InterPro" id="IPR051049">
    <property type="entry name" value="Dienelactone_hydrolase-like"/>
</dbReference>